<reference evidence="1 2" key="1">
    <citation type="submission" date="2019-12" db="EMBL/GenBank/DDBJ databases">
        <title>Mucilaginibacter sp. HME9299 genome sequencing and assembly.</title>
        <authorList>
            <person name="Kang H."/>
            <person name="Kim H."/>
            <person name="Joh K."/>
        </authorList>
    </citation>
    <scope>NUCLEOTIDE SEQUENCE [LARGE SCALE GENOMIC DNA]</scope>
    <source>
        <strain evidence="1 2">HME9299</strain>
    </source>
</reference>
<comment type="caution">
    <text evidence="1">The sequence shown here is derived from an EMBL/GenBank/DDBJ whole genome shotgun (WGS) entry which is preliminary data.</text>
</comment>
<organism evidence="1 2">
    <name type="scientific">Mucilaginibacter aquatilis</name>
    <dbReference type="NCBI Taxonomy" id="1517760"/>
    <lineage>
        <taxon>Bacteria</taxon>
        <taxon>Pseudomonadati</taxon>
        <taxon>Bacteroidota</taxon>
        <taxon>Sphingobacteriia</taxon>
        <taxon>Sphingobacteriales</taxon>
        <taxon>Sphingobacteriaceae</taxon>
        <taxon>Mucilaginibacter</taxon>
    </lineage>
</organism>
<dbReference type="Proteomes" id="UP000434850">
    <property type="component" value="Unassembled WGS sequence"/>
</dbReference>
<protein>
    <submittedName>
        <fullName evidence="1">DUF4272 domain-containing protein</fullName>
    </submittedName>
</protein>
<proteinExistence type="predicted"/>
<accession>A0A6I4I622</accession>
<gene>
    <name evidence="1" type="ORF">GO816_04185</name>
</gene>
<dbReference type="InterPro" id="IPR025368">
    <property type="entry name" value="DUF4272"/>
</dbReference>
<dbReference type="EMBL" id="WQLA01000001">
    <property type="protein sequence ID" value="MVN90317.1"/>
    <property type="molecule type" value="Genomic_DNA"/>
</dbReference>
<dbReference type="AlphaFoldDB" id="A0A6I4I622"/>
<keyword evidence="2" id="KW-1185">Reference proteome</keyword>
<dbReference type="OrthoDB" id="4399984at2"/>
<evidence type="ECO:0000313" key="2">
    <source>
        <dbReference type="Proteomes" id="UP000434850"/>
    </source>
</evidence>
<sequence length="407" mass="46014">MICTLYAHHVGFEKITAIIREIYPDGKLSESANGTDHFADLTIKGGLFGSSKVIKVSYRQKPKPSYQIAEGDDSAFTNNLKGLYNYVASLPSSKPDVQALLLRKVQTLNCEFTVSEDKGETKEFKTLIERFALEFDAIIFAQPDTSISRSKGQHFLDKNLNLLIDGQGACEVDTLKVEIETAHFDADQSEVTDEQKTRKENSEAIVKAKGIKVNINLPCIESEDEVAFRTAQEVATRVSVLSVVNYVAFNTIPPNVAIDYLKQHNLWEYATPKEKDFLLQPTAEKQTVETWKAEDIYILMWALGKVNTLDFPENLCNLNDIADEDQPVGGDRDPYTFINAARISRSPKEILDAADLYYRLDWACVDARLNMQEMEQVHPGVVYERHYALNWLISYQNAEWDDVSCDT</sequence>
<evidence type="ECO:0000313" key="1">
    <source>
        <dbReference type="EMBL" id="MVN90317.1"/>
    </source>
</evidence>
<name>A0A6I4I622_9SPHI</name>
<dbReference type="RefSeq" id="WP_157540079.1">
    <property type="nucleotide sequence ID" value="NZ_WQLA01000001.1"/>
</dbReference>
<dbReference type="Pfam" id="PF14094">
    <property type="entry name" value="DUF4272"/>
    <property type="match status" value="1"/>
</dbReference>